<evidence type="ECO:0000313" key="3">
    <source>
        <dbReference type="Proteomes" id="UP000234789"/>
    </source>
</evidence>
<organism evidence="2 3">
    <name type="scientific">Paenibacillus pasadenensis</name>
    <dbReference type="NCBI Taxonomy" id="217090"/>
    <lineage>
        <taxon>Bacteria</taxon>
        <taxon>Bacillati</taxon>
        <taxon>Bacillota</taxon>
        <taxon>Bacilli</taxon>
        <taxon>Bacillales</taxon>
        <taxon>Paenibacillaceae</taxon>
        <taxon>Paenibacillus</taxon>
    </lineage>
</organism>
<keyword evidence="1" id="KW-0472">Membrane</keyword>
<dbReference type="InterPro" id="IPR009293">
    <property type="entry name" value="UPF0478"/>
</dbReference>
<dbReference type="Pfam" id="PF06103">
    <property type="entry name" value="DUF948"/>
    <property type="match status" value="1"/>
</dbReference>
<gene>
    <name evidence="2" type="ORF">B8V81_1621</name>
</gene>
<accession>A0A2N5NAM3</accession>
<dbReference type="RefSeq" id="WP_101808085.1">
    <property type="nucleotide sequence ID" value="NZ_NFEZ01000003.1"/>
</dbReference>
<dbReference type="Proteomes" id="UP000234789">
    <property type="component" value="Unassembled WGS sequence"/>
</dbReference>
<feature type="transmembrane region" description="Helical" evidence="1">
    <location>
        <begin position="6"/>
        <end position="24"/>
    </location>
</feature>
<sequence length="200" mass="20936">MDYLIGISVLIIAISIAVLVVYLAQTLKKVQSSLDAASGAIREVQGAVQEWKGDVDELVVSVKDLTKQVNHQIDAVDPLMASVREVGTTVHEVAAAAREFSTGWTNRLRRKAHESAVTAELEEKGLKASLPAAETDARSGSAAAYAGTAVPLRSGGSAAGQPPKKVPVLAEDASGSPAWVGWLDVGIQAARLIRSSRSKA</sequence>
<dbReference type="EMBL" id="NFEZ01000003">
    <property type="protein sequence ID" value="PLT47397.1"/>
    <property type="molecule type" value="Genomic_DNA"/>
</dbReference>
<protein>
    <recommendedName>
        <fullName evidence="4">DUF948 domain-containing protein</fullName>
    </recommendedName>
</protein>
<evidence type="ECO:0000256" key="1">
    <source>
        <dbReference type="SAM" id="Phobius"/>
    </source>
</evidence>
<proteinExistence type="predicted"/>
<reference evidence="2 3" key="1">
    <citation type="submission" date="2017-05" db="EMBL/GenBank/DDBJ databases">
        <title>Functional genome analysis of Paenibacillus pasadenensis strain R16: insights on endophytic life style and antifungal activity.</title>
        <authorList>
            <person name="Passera A."/>
            <person name="Marcolungo L."/>
            <person name="Casati P."/>
            <person name="Brasca M."/>
            <person name="Quaglino F."/>
            <person name="Delledonne M."/>
        </authorList>
    </citation>
    <scope>NUCLEOTIDE SEQUENCE [LARGE SCALE GENOMIC DNA]</scope>
    <source>
        <strain evidence="2 3">R16</strain>
    </source>
</reference>
<dbReference type="PANTHER" id="PTHR40070">
    <property type="entry name" value="UPF0478 PROTEIN YTXG"/>
    <property type="match status" value="1"/>
</dbReference>
<dbReference type="Gene3D" id="1.10.287.950">
    <property type="entry name" value="Methyl-accepting chemotaxis protein"/>
    <property type="match status" value="1"/>
</dbReference>
<dbReference type="PANTHER" id="PTHR40070:SF1">
    <property type="entry name" value="UPF0478 PROTEIN YTXG"/>
    <property type="match status" value="1"/>
</dbReference>
<dbReference type="AlphaFoldDB" id="A0A2N5NAM3"/>
<evidence type="ECO:0000313" key="2">
    <source>
        <dbReference type="EMBL" id="PLT47397.1"/>
    </source>
</evidence>
<keyword evidence="1" id="KW-0812">Transmembrane</keyword>
<keyword evidence="3" id="KW-1185">Reference proteome</keyword>
<comment type="caution">
    <text evidence="2">The sequence shown here is derived from an EMBL/GenBank/DDBJ whole genome shotgun (WGS) entry which is preliminary data.</text>
</comment>
<evidence type="ECO:0008006" key="4">
    <source>
        <dbReference type="Google" id="ProtNLM"/>
    </source>
</evidence>
<dbReference type="SUPFAM" id="SSF58104">
    <property type="entry name" value="Methyl-accepting chemotaxis protein (MCP) signaling domain"/>
    <property type="match status" value="1"/>
</dbReference>
<name>A0A2N5NAM3_9BACL</name>
<keyword evidence="1" id="KW-1133">Transmembrane helix</keyword>